<sequence>MGLGWGAGGGGPWERGEGRERGRERGGSSVAGRGWGRWWGDRRWVAAGERKRERKGKREKGGRRRPADRGWGRWWVTGVGGGSPAFVSGVEKVAGDGEDFEWEG</sequence>
<comment type="caution">
    <text evidence="2">The sequence shown here is derived from an EMBL/GenBank/DDBJ whole genome shotgun (WGS) entry which is preliminary data.</text>
</comment>
<feature type="region of interest" description="Disordered" evidence="1">
    <location>
        <begin position="49"/>
        <end position="71"/>
    </location>
</feature>
<feature type="compositionally biased region" description="Gly residues" evidence="1">
    <location>
        <begin position="1"/>
        <end position="13"/>
    </location>
</feature>
<evidence type="ECO:0000313" key="2">
    <source>
        <dbReference type="EMBL" id="GMN73664.1"/>
    </source>
</evidence>
<dbReference type="EMBL" id="BTGU01013270">
    <property type="protein sequence ID" value="GMN73664.1"/>
    <property type="molecule type" value="Genomic_DNA"/>
</dbReference>
<name>A0AA88EN76_FICCA</name>
<keyword evidence="3" id="KW-1185">Reference proteome</keyword>
<feature type="compositionally biased region" description="Basic and acidic residues" evidence="1">
    <location>
        <begin position="14"/>
        <end position="26"/>
    </location>
</feature>
<evidence type="ECO:0000256" key="1">
    <source>
        <dbReference type="SAM" id="MobiDB-lite"/>
    </source>
</evidence>
<feature type="compositionally biased region" description="Basic residues" evidence="1">
    <location>
        <begin position="52"/>
        <end position="64"/>
    </location>
</feature>
<gene>
    <name evidence="2" type="ORF">TIFTF001_053726</name>
</gene>
<proteinExistence type="predicted"/>
<organism evidence="2 3">
    <name type="scientific">Ficus carica</name>
    <name type="common">Common fig</name>
    <dbReference type="NCBI Taxonomy" id="3494"/>
    <lineage>
        <taxon>Eukaryota</taxon>
        <taxon>Viridiplantae</taxon>
        <taxon>Streptophyta</taxon>
        <taxon>Embryophyta</taxon>
        <taxon>Tracheophyta</taxon>
        <taxon>Spermatophyta</taxon>
        <taxon>Magnoliopsida</taxon>
        <taxon>eudicotyledons</taxon>
        <taxon>Gunneridae</taxon>
        <taxon>Pentapetalae</taxon>
        <taxon>rosids</taxon>
        <taxon>fabids</taxon>
        <taxon>Rosales</taxon>
        <taxon>Moraceae</taxon>
        <taxon>Ficeae</taxon>
        <taxon>Ficus</taxon>
    </lineage>
</organism>
<feature type="region of interest" description="Disordered" evidence="1">
    <location>
        <begin position="1"/>
        <end position="35"/>
    </location>
</feature>
<dbReference type="Proteomes" id="UP001187192">
    <property type="component" value="Unassembled WGS sequence"/>
</dbReference>
<reference evidence="2" key="1">
    <citation type="submission" date="2023-07" db="EMBL/GenBank/DDBJ databases">
        <title>draft genome sequence of fig (Ficus carica).</title>
        <authorList>
            <person name="Takahashi T."/>
            <person name="Nishimura K."/>
        </authorList>
    </citation>
    <scope>NUCLEOTIDE SEQUENCE</scope>
</reference>
<accession>A0AA88EN76</accession>
<dbReference type="AlphaFoldDB" id="A0AA88EN76"/>
<protein>
    <submittedName>
        <fullName evidence="2">Uncharacterized protein</fullName>
    </submittedName>
</protein>
<evidence type="ECO:0000313" key="3">
    <source>
        <dbReference type="Proteomes" id="UP001187192"/>
    </source>
</evidence>